<evidence type="ECO:0000256" key="1">
    <source>
        <dbReference type="ARBA" id="ARBA00022723"/>
    </source>
</evidence>
<dbReference type="Gene3D" id="2.30.170.10">
    <property type="match status" value="1"/>
</dbReference>
<dbReference type="EMBL" id="CP015878">
    <property type="protein sequence ID" value="ANI14915.1"/>
    <property type="molecule type" value="Genomic_DNA"/>
</dbReference>
<dbReference type="GO" id="GO:0046872">
    <property type="term" value="F:metal ion binding"/>
    <property type="evidence" value="ECO:0007669"/>
    <property type="project" value="UniProtKB-KW"/>
</dbReference>
<name>A0A1A9KBJ1_9PSED</name>
<organism evidence="4 5">
    <name type="scientific">Pseudomonas citronellolis</name>
    <dbReference type="NCBI Taxonomy" id="53408"/>
    <lineage>
        <taxon>Bacteria</taxon>
        <taxon>Pseudomonadati</taxon>
        <taxon>Pseudomonadota</taxon>
        <taxon>Gammaproteobacteria</taxon>
        <taxon>Pseudomonadales</taxon>
        <taxon>Pseudomonadaceae</taxon>
        <taxon>Pseudomonas</taxon>
    </lineage>
</organism>
<dbReference type="Pfam" id="PF02069">
    <property type="entry name" value="Metallothio_Pro"/>
    <property type="match status" value="1"/>
</dbReference>
<accession>A0A1A9KBJ1</accession>
<gene>
    <name evidence="4" type="ORF">A9C11_13350</name>
</gene>
<dbReference type="SUPFAM" id="SSF57868">
    <property type="entry name" value="Metallothionein"/>
    <property type="match status" value="1"/>
</dbReference>
<reference evidence="4 5" key="1">
    <citation type="submission" date="2016-05" db="EMBL/GenBank/DDBJ databases">
        <title>Genome Sequence of Pseudomonas citronellolis Strain SJTE-3, an Estrogens and Persistent Organic Pollutants degradation strain.</title>
        <authorList>
            <person name="Liang R."/>
        </authorList>
    </citation>
    <scope>NUCLEOTIDE SEQUENCE [LARGE SCALE GENOMIC DNA]</scope>
    <source>
        <strain evidence="4 5">SJTE-3</strain>
    </source>
</reference>
<sequence>MKPDICACPNCICELDAAAVREGDRYFCCQACAQGHPEDRQCKDPECPCADSGKLKKTQERQLDHSLEETFPASDPISP</sequence>
<feature type="region of interest" description="Disordered" evidence="3">
    <location>
        <begin position="60"/>
        <end position="79"/>
    </location>
</feature>
<protein>
    <submittedName>
        <fullName evidence="4">Metallothionein</fullName>
    </submittedName>
</protein>
<evidence type="ECO:0000256" key="3">
    <source>
        <dbReference type="SAM" id="MobiDB-lite"/>
    </source>
</evidence>
<evidence type="ECO:0000313" key="5">
    <source>
        <dbReference type="Proteomes" id="UP000077748"/>
    </source>
</evidence>
<dbReference type="InterPro" id="IPR017854">
    <property type="entry name" value="Metalthion_dom_sf"/>
</dbReference>
<keyword evidence="1" id="KW-0479">Metal-binding</keyword>
<dbReference type="InterPro" id="IPR000518">
    <property type="entry name" value="Metalthion_fam14_prok"/>
</dbReference>
<proteinExistence type="predicted"/>
<dbReference type="AlphaFoldDB" id="A0A1A9KBJ1"/>
<evidence type="ECO:0000256" key="2">
    <source>
        <dbReference type="ARBA" id="ARBA00022851"/>
    </source>
</evidence>
<keyword evidence="2" id="KW-0480">Metal-thiolate cluster</keyword>
<dbReference type="Proteomes" id="UP000077748">
    <property type="component" value="Chromosome"/>
</dbReference>
<dbReference type="RefSeq" id="WP_064582904.1">
    <property type="nucleotide sequence ID" value="NZ_BDGS01000001.1"/>
</dbReference>
<evidence type="ECO:0000313" key="4">
    <source>
        <dbReference type="EMBL" id="ANI14915.1"/>
    </source>
</evidence>